<evidence type="ECO:0000313" key="1">
    <source>
        <dbReference type="EMBL" id="CAK4035008.1"/>
    </source>
</evidence>
<keyword evidence="2" id="KW-1185">Reference proteome</keyword>
<comment type="caution">
    <text evidence="1">The sequence shown here is derived from an EMBL/GenBank/DDBJ whole genome shotgun (WGS) entry which is preliminary data.</text>
</comment>
<dbReference type="AlphaFoldDB" id="A0AAI8Z9L6"/>
<dbReference type="EMBL" id="CAVMBE010000168">
    <property type="protein sequence ID" value="CAK4035008.1"/>
    <property type="molecule type" value="Genomic_DNA"/>
</dbReference>
<proteinExistence type="predicted"/>
<accession>A0AAI8Z9L6</accession>
<name>A0AAI8Z9L6_9PEZI</name>
<protein>
    <submittedName>
        <fullName evidence="1">Uncharacterized protein</fullName>
    </submittedName>
</protein>
<reference evidence="1" key="1">
    <citation type="submission" date="2023-11" db="EMBL/GenBank/DDBJ databases">
        <authorList>
            <person name="Alioto T."/>
            <person name="Alioto T."/>
            <person name="Gomez Garrido J."/>
        </authorList>
    </citation>
    <scope>NUCLEOTIDE SEQUENCE</scope>
</reference>
<evidence type="ECO:0000313" key="2">
    <source>
        <dbReference type="Proteomes" id="UP001296104"/>
    </source>
</evidence>
<sequence>MASPAAHIVHLSGEPGPDNRQVAYRFFMMLRDFFIELDVTVDWSDEEVPRRMRVQASIAGELARAALRVGKAYTGTALRFKGVRRDDCLGGNGLKRFRTHAIHIRYKLGYCPIHWAVFIRALLPSAWLVKVYEIKIKSQLARELVNRYERDLNPKFGAFDATFAPLRVPFTLGQLLQELFVGEFDTSNARLLRSLLDTKQKKRIMANVKCCVRAEKEKNQPLSKGDINSAEPDNRRNSAIFFTRMNDFLTWLFLSWWMRDSTDAAENEEVYNAVTNESKFLIGLQATLLEAPRSRAITHIRFYGWKCQYLGGSIAAYLKHVGAMDRRISRRLPDWSGESWMHEVFFEETALVDTGLVDSNKRQIASIAEQDGEDFPSRSSPNTD</sequence>
<dbReference type="Proteomes" id="UP001296104">
    <property type="component" value="Unassembled WGS sequence"/>
</dbReference>
<gene>
    <name evidence="1" type="ORF">LECACI_7A010166</name>
</gene>
<organism evidence="1 2">
    <name type="scientific">Lecanosticta acicola</name>
    <dbReference type="NCBI Taxonomy" id="111012"/>
    <lineage>
        <taxon>Eukaryota</taxon>
        <taxon>Fungi</taxon>
        <taxon>Dikarya</taxon>
        <taxon>Ascomycota</taxon>
        <taxon>Pezizomycotina</taxon>
        <taxon>Dothideomycetes</taxon>
        <taxon>Dothideomycetidae</taxon>
        <taxon>Mycosphaerellales</taxon>
        <taxon>Mycosphaerellaceae</taxon>
        <taxon>Lecanosticta</taxon>
    </lineage>
</organism>